<sequence length="124" mass="13141">MLNNQIKNLGVVFTVKDLRRAHRFYSETLGLTFETVDIENGFMEARLPGNVALVFVAGDAPRGATPQVVFGLAKGGIDGIVASLAKAGVELVTPVSEAPGGWSAEFKDPEGHGLSLYQDGSLPR</sequence>
<comment type="caution">
    <text evidence="2">The sequence shown here is derived from an EMBL/GenBank/DDBJ whole genome shotgun (WGS) entry which is preliminary data.</text>
</comment>
<dbReference type="Gene3D" id="3.10.180.10">
    <property type="entry name" value="2,3-Dihydroxybiphenyl 1,2-Dioxygenase, domain 1"/>
    <property type="match status" value="1"/>
</dbReference>
<dbReference type="PANTHER" id="PTHR33993:SF14">
    <property type="entry name" value="GB|AAF24581.1"/>
    <property type="match status" value="1"/>
</dbReference>
<dbReference type="InterPro" id="IPR037523">
    <property type="entry name" value="VOC_core"/>
</dbReference>
<feature type="domain" description="VOC" evidence="1">
    <location>
        <begin position="7"/>
        <end position="119"/>
    </location>
</feature>
<proteinExistence type="predicted"/>
<evidence type="ECO:0000313" key="2">
    <source>
        <dbReference type="EMBL" id="PZR09172.1"/>
    </source>
</evidence>
<name>A0A2W5T278_9BACT</name>
<dbReference type="InterPro" id="IPR052164">
    <property type="entry name" value="Anthracycline_SecMetBiosynth"/>
</dbReference>
<dbReference type="PROSITE" id="PS51819">
    <property type="entry name" value="VOC"/>
    <property type="match status" value="1"/>
</dbReference>
<dbReference type="AlphaFoldDB" id="A0A2W5T278"/>
<dbReference type="PANTHER" id="PTHR33993">
    <property type="entry name" value="GLYOXALASE-RELATED"/>
    <property type="match status" value="1"/>
</dbReference>
<dbReference type="Pfam" id="PF00903">
    <property type="entry name" value="Glyoxalase"/>
    <property type="match status" value="1"/>
</dbReference>
<dbReference type="InterPro" id="IPR004360">
    <property type="entry name" value="Glyas_Fos-R_dOase_dom"/>
</dbReference>
<dbReference type="SUPFAM" id="SSF54593">
    <property type="entry name" value="Glyoxalase/Bleomycin resistance protein/Dihydroxybiphenyl dioxygenase"/>
    <property type="match status" value="1"/>
</dbReference>
<dbReference type="EMBL" id="QFQP01000022">
    <property type="protein sequence ID" value="PZR09172.1"/>
    <property type="molecule type" value="Genomic_DNA"/>
</dbReference>
<evidence type="ECO:0000259" key="1">
    <source>
        <dbReference type="PROSITE" id="PS51819"/>
    </source>
</evidence>
<protein>
    <submittedName>
        <fullName evidence="2">Glyoxalase</fullName>
    </submittedName>
</protein>
<accession>A0A2W5T278</accession>
<gene>
    <name evidence="2" type="ORF">DI536_23350</name>
</gene>
<evidence type="ECO:0000313" key="3">
    <source>
        <dbReference type="Proteomes" id="UP000249061"/>
    </source>
</evidence>
<organism evidence="2 3">
    <name type="scientific">Archangium gephyra</name>
    <dbReference type="NCBI Taxonomy" id="48"/>
    <lineage>
        <taxon>Bacteria</taxon>
        <taxon>Pseudomonadati</taxon>
        <taxon>Myxococcota</taxon>
        <taxon>Myxococcia</taxon>
        <taxon>Myxococcales</taxon>
        <taxon>Cystobacterineae</taxon>
        <taxon>Archangiaceae</taxon>
        <taxon>Archangium</taxon>
    </lineage>
</organism>
<reference evidence="2 3" key="1">
    <citation type="submission" date="2017-08" db="EMBL/GenBank/DDBJ databases">
        <title>Infants hospitalized years apart are colonized by the same room-sourced microbial strains.</title>
        <authorList>
            <person name="Brooks B."/>
            <person name="Olm M.R."/>
            <person name="Firek B.A."/>
            <person name="Baker R."/>
            <person name="Thomas B.C."/>
            <person name="Morowitz M.J."/>
            <person name="Banfield J.F."/>
        </authorList>
    </citation>
    <scope>NUCLEOTIDE SEQUENCE [LARGE SCALE GENOMIC DNA]</scope>
    <source>
        <strain evidence="2">S2_003_000_R2_14</strain>
    </source>
</reference>
<dbReference type="InterPro" id="IPR029068">
    <property type="entry name" value="Glyas_Bleomycin-R_OHBP_Dase"/>
</dbReference>
<dbReference type="Proteomes" id="UP000249061">
    <property type="component" value="Unassembled WGS sequence"/>
</dbReference>